<organism evidence="6 7">
    <name type="scientific">Halomarina halobia</name>
    <dbReference type="NCBI Taxonomy" id="3033386"/>
    <lineage>
        <taxon>Archaea</taxon>
        <taxon>Methanobacteriati</taxon>
        <taxon>Methanobacteriota</taxon>
        <taxon>Stenosarchaea group</taxon>
        <taxon>Halobacteria</taxon>
        <taxon>Halobacteriales</taxon>
        <taxon>Natronomonadaceae</taxon>
        <taxon>Halomarina</taxon>
    </lineage>
</organism>
<dbReference type="RefSeq" id="WP_276304103.1">
    <property type="nucleotide sequence ID" value="NZ_CP119992.1"/>
</dbReference>
<dbReference type="PANTHER" id="PTHR40392">
    <property type="entry name" value="2-PHOSPHO-L-LACTATE GUANYLYLTRANSFERASE"/>
    <property type="match status" value="1"/>
</dbReference>
<comment type="subunit">
    <text evidence="5">Homodimer.</text>
</comment>
<gene>
    <name evidence="5 6" type="primary">cofC</name>
    <name evidence="6" type="ORF">ACFQPE_07455</name>
</gene>
<dbReference type="Gene3D" id="6.10.140.50">
    <property type="match status" value="1"/>
</dbReference>
<dbReference type="GeneID" id="79316723"/>
<comment type="catalytic activity">
    <reaction evidence="5">
        <text>(2S)-2-phospholactate + GTP + H(+) = (2S)-lactyl-2-diphospho-5'-guanosine + diphosphate</text>
        <dbReference type="Rhea" id="RHEA:63424"/>
        <dbReference type="ChEBI" id="CHEBI:15378"/>
        <dbReference type="ChEBI" id="CHEBI:33019"/>
        <dbReference type="ChEBI" id="CHEBI:37565"/>
        <dbReference type="ChEBI" id="CHEBI:59435"/>
        <dbReference type="ChEBI" id="CHEBI:59906"/>
        <dbReference type="EC" id="2.7.7.68"/>
    </reaction>
</comment>
<dbReference type="GO" id="GO:0043814">
    <property type="term" value="F:phospholactate guanylyltransferase activity"/>
    <property type="evidence" value="ECO:0007669"/>
    <property type="project" value="UniProtKB-EC"/>
</dbReference>
<keyword evidence="2 5" id="KW-0548">Nucleotidyltransferase</keyword>
<keyword evidence="3 5" id="KW-0547">Nucleotide-binding</keyword>
<dbReference type="SUPFAM" id="SSF53448">
    <property type="entry name" value="Nucleotide-diphospho-sugar transferases"/>
    <property type="match status" value="1"/>
</dbReference>
<comment type="function">
    <text evidence="5">Guanylyltransferase that catalyzes the activation of (2S)-2-phospholactate (2-PL) as (2S)-lactyl-2-diphospho-5'-guanosine, via the condensation of 2-PL with GTP. It is involved in the biosynthesis of coenzyme F420, a hydride carrier cofactor.</text>
</comment>
<dbReference type="HAMAP" id="MF_02114">
    <property type="entry name" value="CofC"/>
    <property type="match status" value="1"/>
</dbReference>
<sequence>MRVVVPYRVRDPKTRLAPVLDPEERVAFSRAMLDDVLAAVWGAGRVPEVLATEPLDADLPDPVAVDARPLTDAVNAVLDAAGEPVAVVAADLALATPAALARLFDAAGEVVLAPGRGGGTNALLARHPQFRVDYHGASYRDHLSACETIGAHPVTVDSYRLGTDVDEPADLVEVLLHGEGVAGEWLRDRGFVLAVDGGRVGVRREGE</sequence>
<protein>
    <recommendedName>
        <fullName evidence="5">2-phospho-L-lactate guanylyltransferase</fullName>
        <shortName evidence="5">LP guanylyltransferase</shortName>
        <ecNumber evidence="5">2.7.7.68</ecNumber>
    </recommendedName>
</protein>
<dbReference type="GO" id="GO:0005525">
    <property type="term" value="F:GTP binding"/>
    <property type="evidence" value="ECO:0007669"/>
    <property type="project" value="UniProtKB-KW"/>
</dbReference>
<accession>A0ABD6A9G1</accession>
<dbReference type="GO" id="GO:0052645">
    <property type="term" value="P:F420-0 metabolic process"/>
    <property type="evidence" value="ECO:0007669"/>
    <property type="project" value="UniProtKB-UniRule"/>
</dbReference>
<dbReference type="Gene3D" id="3.90.550.10">
    <property type="entry name" value="Spore Coat Polysaccharide Biosynthesis Protein SpsA, Chain A"/>
    <property type="match status" value="1"/>
</dbReference>
<evidence type="ECO:0000256" key="5">
    <source>
        <dbReference type="HAMAP-Rule" id="MF_02114"/>
    </source>
</evidence>
<comment type="pathway">
    <text evidence="5">Cofactor biosynthesis; coenzyme F420 biosynthesis.</text>
</comment>
<evidence type="ECO:0000256" key="1">
    <source>
        <dbReference type="ARBA" id="ARBA00022679"/>
    </source>
</evidence>
<keyword evidence="1 5" id="KW-0808">Transferase</keyword>
<comment type="similarity">
    <text evidence="5">Belongs to the CofC family.</text>
</comment>
<dbReference type="InterPro" id="IPR002835">
    <property type="entry name" value="CofC"/>
</dbReference>
<dbReference type="EMBL" id="JBHTBF010000002">
    <property type="protein sequence ID" value="MFC7316633.1"/>
    <property type="molecule type" value="Genomic_DNA"/>
</dbReference>
<dbReference type="EC" id="2.7.7.68" evidence="5"/>
<dbReference type="AlphaFoldDB" id="A0ABD6A9G1"/>
<evidence type="ECO:0000256" key="2">
    <source>
        <dbReference type="ARBA" id="ARBA00022695"/>
    </source>
</evidence>
<evidence type="ECO:0000256" key="3">
    <source>
        <dbReference type="ARBA" id="ARBA00022741"/>
    </source>
</evidence>
<dbReference type="NCBIfam" id="TIGR03552">
    <property type="entry name" value="F420_cofC"/>
    <property type="match status" value="1"/>
</dbReference>
<proteinExistence type="inferred from homology"/>
<reference evidence="6 7" key="1">
    <citation type="journal article" date="2019" name="Int. J. Syst. Evol. Microbiol.">
        <title>The Global Catalogue of Microorganisms (GCM) 10K type strain sequencing project: providing services to taxonomists for standard genome sequencing and annotation.</title>
        <authorList>
            <consortium name="The Broad Institute Genomics Platform"/>
            <consortium name="The Broad Institute Genome Sequencing Center for Infectious Disease"/>
            <person name="Wu L."/>
            <person name="Ma J."/>
        </authorList>
    </citation>
    <scope>NUCLEOTIDE SEQUENCE [LARGE SCALE GENOMIC DNA]</scope>
    <source>
        <strain evidence="6 7">PSR21</strain>
    </source>
</reference>
<name>A0ABD6A9G1_9EURY</name>
<evidence type="ECO:0000256" key="4">
    <source>
        <dbReference type="ARBA" id="ARBA00023134"/>
    </source>
</evidence>
<dbReference type="Pfam" id="PF01983">
    <property type="entry name" value="CofC"/>
    <property type="match status" value="1"/>
</dbReference>
<dbReference type="PANTHER" id="PTHR40392:SF1">
    <property type="entry name" value="2-PHOSPHO-L-LACTATE GUANYLYLTRANSFERASE"/>
    <property type="match status" value="1"/>
</dbReference>
<comment type="caution">
    <text evidence="6">The sequence shown here is derived from an EMBL/GenBank/DDBJ whole genome shotgun (WGS) entry which is preliminary data.</text>
</comment>
<dbReference type="InterPro" id="IPR029044">
    <property type="entry name" value="Nucleotide-diphossugar_trans"/>
</dbReference>
<evidence type="ECO:0000313" key="6">
    <source>
        <dbReference type="EMBL" id="MFC7316633.1"/>
    </source>
</evidence>
<dbReference type="Proteomes" id="UP001596547">
    <property type="component" value="Unassembled WGS sequence"/>
</dbReference>
<keyword evidence="4 5" id="KW-0342">GTP-binding</keyword>
<keyword evidence="7" id="KW-1185">Reference proteome</keyword>
<evidence type="ECO:0000313" key="7">
    <source>
        <dbReference type="Proteomes" id="UP001596547"/>
    </source>
</evidence>